<protein>
    <recommendedName>
        <fullName evidence="6">RING-type domain-containing protein</fullName>
    </recommendedName>
</protein>
<keyword evidence="8" id="KW-1185">Reference proteome</keyword>
<keyword evidence="3" id="KW-0862">Zinc</keyword>
<feature type="region of interest" description="Disordered" evidence="5">
    <location>
        <begin position="159"/>
        <end position="184"/>
    </location>
</feature>
<reference evidence="8" key="1">
    <citation type="submission" date="2022-10" db="EMBL/GenBank/DDBJ databases">
        <title>Genome assembly of Pristionchus species.</title>
        <authorList>
            <person name="Yoshida K."/>
            <person name="Sommer R.J."/>
        </authorList>
    </citation>
    <scope>NUCLEOTIDE SEQUENCE [LARGE SCALE GENOMIC DNA]</scope>
    <source>
        <strain evidence="8">RS5460</strain>
    </source>
</reference>
<dbReference type="PROSITE" id="PS50089">
    <property type="entry name" value="ZF_RING_2"/>
    <property type="match status" value="1"/>
</dbReference>
<proteinExistence type="predicted"/>
<dbReference type="InterPro" id="IPR001841">
    <property type="entry name" value="Znf_RING"/>
</dbReference>
<evidence type="ECO:0000313" key="7">
    <source>
        <dbReference type="EMBL" id="GMR47641.1"/>
    </source>
</evidence>
<dbReference type="InterPro" id="IPR013083">
    <property type="entry name" value="Znf_RING/FYVE/PHD"/>
</dbReference>
<evidence type="ECO:0000256" key="5">
    <source>
        <dbReference type="SAM" id="MobiDB-lite"/>
    </source>
</evidence>
<organism evidence="7 8">
    <name type="scientific">Pristionchus mayeri</name>
    <dbReference type="NCBI Taxonomy" id="1317129"/>
    <lineage>
        <taxon>Eukaryota</taxon>
        <taxon>Metazoa</taxon>
        <taxon>Ecdysozoa</taxon>
        <taxon>Nematoda</taxon>
        <taxon>Chromadorea</taxon>
        <taxon>Rhabditida</taxon>
        <taxon>Rhabditina</taxon>
        <taxon>Diplogasteromorpha</taxon>
        <taxon>Diplogasteroidea</taxon>
        <taxon>Neodiplogasteridae</taxon>
        <taxon>Pristionchus</taxon>
    </lineage>
</organism>
<feature type="domain" description="RING-type" evidence="6">
    <location>
        <begin position="3"/>
        <end position="41"/>
    </location>
</feature>
<evidence type="ECO:0000256" key="3">
    <source>
        <dbReference type="ARBA" id="ARBA00022833"/>
    </source>
</evidence>
<dbReference type="AlphaFoldDB" id="A0AAN5I1G5"/>
<dbReference type="PROSITE" id="PS00518">
    <property type="entry name" value="ZF_RING_1"/>
    <property type="match status" value="2"/>
</dbReference>
<evidence type="ECO:0000256" key="1">
    <source>
        <dbReference type="ARBA" id="ARBA00022723"/>
    </source>
</evidence>
<feature type="non-terminal residue" evidence="7">
    <location>
        <position position="398"/>
    </location>
</feature>
<dbReference type="GO" id="GO:0008270">
    <property type="term" value="F:zinc ion binding"/>
    <property type="evidence" value="ECO:0007669"/>
    <property type="project" value="UniProtKB-KW"/>
</dbReference>
<evidence type="ECO:0000256" key="2">
    <source>
        <dbReference type="ARBA" id="ARBA00022771"/>
    </source>
</evidence>
<keyword evidence="2 4" id="KW-0863">Zinc-finger</keyword>
<dbReference type="SUPFAM" id="SSF57850">
    <property type="entry name" value="RING/U-box"/>
    <property type="match status" value="1"/>
</dbReference>
<evidence type="ECO:0000259" key="6">
    <source>
        <dbReference type="PROSITE" id="PS50089"/>
    </source>
</evidence>
<gene>
    <name evidence="7" type="ORF">PMAYCL1PPCAC_17836</name>
</gene>
<evidence type="ECO:0000256" key="4">
    <source>
        <dbReference type="PROSITE-ProRule" id="PRU00175"/>
    </source>
</evidence>
<comment type="caution">
    <text evidence="7">The sequence shown here is derived from an EMBL/GenBank/DDBJ whole genome shotgun (WGS) entry which is preliminary data.</text>
</comment>
<evidence type="ECO:0000313" key="8">
    <source>
        <dbReference type="Proteomes" id="UP001328107"/>
    </source>
</evidence>
<dbReference type="Proteomes" id="UP001328107">
    <property type="component" value="Unassembled WGS sequence"/>
</dbReference>
<keyword evidence="1" id="KW-0479">Metal-binding</keyword>
<sequence length="398" mass="44514">MDCTVCNLPFIWEDGVQFIPCLHIICLKCYESMCKFTKTCPFPYCFSPLRLNPDMRLNKCESPNCRRRLAPVGELIMLDCDHSLCGECHGELFRGRRAAFCPECDNPVAADGEESCDICSKFGPAEKMTAAACCGSKICPMCAERGKKERLKAGQKADETKCPEGKCPTPKKKKKKGKEGEGVTGGSRCSCGLMCENEPLPNFPSENECEHEVCVECLAKTLESNEKSKLVPCCPNEMCRAPYRSESVLALRVLFPERKGYFDMFEVGYHFGFEKLKDEKIMEVEYADDFDTQKRMFTIKACVTEDEEGSVSIEFDRKGTFGDLLRDARKALKIGVTDKVYGYYLRIDGEDKVIVISPEVIQQDLATAGVLRATMVMVDMSGIVSANRHVAQTTSEKK</sequence>
<dbReference type="InterPro" id="IPR017907">
    <property type="entry name" value="Znf_RING_CS"/>
</dbReference>
<name>A0AAN5I1G5_9BILA</name>
<accession>A0AAN5I1G5</accession>
<dbReference type="Gene3D" id="3.30.40.10">
    <property type="entry name" value="Zinc/RING finger domain, C3HC4 (zinc finger)"/>
    <property type="match status" value="1"/>
</dbReference>
<dbReference type="EMBL" id="BTRK01000004">
    <property type="protein sequence ID" value="GMR47641.1"/>
    <property type="molecule type" value="Genomic_DNA"/>
</dbReference>